<organism evidence="1 2">
    <name type="scientific">Sumerlaea chitinivorans</name>
    <dbReference type="NCBI Taxonomy" id="2250252"/>
    <lineage>
        <taxon>Bacteria</taxon>
        <taxon>Candidatus Sumerlaeota</taxon>
        <taxon>Candidatus Sumerlaeia</taxon>
        <taxon>Candidatus Sumerlaeales</taxon>
        <taxon>Candidatus Sumerlaeaceae</taxon>
        <taxon>Candidatus Sumerlaea</taxon>
    </lineage>
</organism>
<dbReference type="AlphaFoldDB" id="A0A2Z4Y9A1"/>
<evidence type="ECO:0000313" key="1">
    <source>
        <dbReference type="EMBL" id="AXA37469.1"/>
    </source>
</evidence>
<name>A0A2Z4Y9A1_SUMC1</name>
<dbReference type="EMBL" id="CP030759">
    <property type="protein sequence ID" value="AXA37469.1"/>
    <property type="molecule type" value="Genomic_DNA"/>
</dbReference>
<accession>A0A2Z4Y9A1</accession>
<proteinExistence type="predicted"/>
<gene>
    <name evidence="1" type="ORF">BRCON_2727</name>
</gene>
<sequence>MSRKGSILAAETKLAVQHAQPSGASFKLRRVRDRVGWKRMRRYRKFSPNN</sequence>
<reference evidence="1 2" key="1">
    <citation type="submission" date="2018-05" db="EMBL/GenBank/DDBJ databases">
        <title>A metagenomic window into the 2 km-deep terrestrial subsurface aquifer revealed taxonomically and functionally diverse microbial community comprising novel uncultured bacterial lineages.</title>
        <authorList>
            <person name="Kadnikov V.V."/>
            <person name="Mardanov A.V."/>
            <person name="Beletsky A.V."/>
            <person name="Banks D."/>
            <person name="Pimenov N.V."/>
            <person name="Frank Y.A."/>
            <person name="Karnachuk O.V."/>
            <person name="Ravin N.V."/>
        </authorList>
    </citation>
    <scope>NUCLEOTIDE SEQUENCE [LARGE SCALE GENOMIC DNA]</scope>
    <source>
        <strain evidence="1">BY</strain>
    </source>
</reference>
<dbReference type="KEGG" id="schv:BRCON_2727"/>
<protein>
    <submittedName>
        <fullName evidence="1">Uncharacterized protein</fullName>
    </submittedName>
</protein>
<evidence type="ECO:0000313" key="2">
    <source>
        <dbReference type="Proteomes" id="UP000262583"/>
    </source>
</evidence>
<dbReference type="Proteomes" id="UP000262583">
    <property type="component" value="Chromosome"/>
</dbReference>